<keyword evidence="2" id="KW-0812">Transmembrane</keyword>
<dbReference type="Proteomes" id="UP001240447">
    <property type="component" value="Unassembled WGS sequence"/>
</dbReference>
<protein>
    <recommendedName>
        <fullName evidence="5">MFS transporter</fullName>
    </recommendedName>
</protein>
<evidence type="ECO:0000313" key="4">
    <source>
        <dbReference type="Proteomes" id="UP001240447"/>
    </source>
</evidence>
<dbReference type="RefSeq" id="WP_068116924.1">
    <property type="nucleotide sequence ID" value="NZ_CCXJ01000054.1"/>
</dbReference>
<name>A0ABT9NTM5_9ACTN</name>
<feature type="transmembrane region" description="Helical" evidence="2">
    <location>
        <begin position="92"/>
        <end position="111"/>
    </location>
</feature>
<evidence type="ECO:0000256" key="2">
    <source>
        <dbReference type="SAM" id="Phobius"/>
    </source>
</evidence>
<keyword evidence="2" id="KW-0472">Membrane</keyword>
<feature type="compositionally biased region" description="Basic and acidic residues" evidence="1">
    <location>
        <begin position="122"/>
        <end position="135"/>
    </location>
</feature>
<accession>A0ABT9NTM5</accession>
<organism evidence="3 4">
    <name type="scientific">Nocardioides massiliensis</name>
    <dbReference type="NCBI Taxonomy" id="1325935"/>
    <lineage>
        <taxon>Bacteria</taxon>
        <taxon>Bacillati</taxon>
        <taxon>Actinomycetota</taxon>
        <taxon>Actinomycetes</taxon>
        <taxon>Propionibacteriales</taxon>
        <taxon>Nocardioidaceae</taxon>
        <taxon>Nocardioides</taxon>
    </lineage>
</organism>
<reference evidence="3 4" key="1">
    <citation type="submission" date="2023-07" db="EMBL/GenBank/DDBJ databases">
        <title>Sequencing the genomes of 1000 actinobacteria strains.</title>
        <authorList>
            <person name="Klenk H.-P."/>
        </authorList>
    </citation>
    <scope>NUCLEOTIDE SEQUENCE [LARGE SCALE GENOMIC DNA]</scope>
    <source>
        <strain evidence="3 4">GD13</strain>
    </source>
</reference>
<evidence type="ECO:0008006" key="5">
    <source>
        <dbReference type="Google" id="ProtNLM"/>
    </source>
</evidence>
<sequence length="149" mass="16153">MIAMLGLGLVTLPIYALGAAAVWLLVARDVVDGAQFIGLVIVFWALEPLITMPILWSREHRRSSPSFRRFATVAGQVGGSMLAWWLVGGFTARAALAGIVAGVVYACSSWIHRLIGARHRPSDPAEREAENEKAIRTLMMPDAKRNGDG</sequence>
<evidence type="ECO:0000256" key="1">
    <source>
        <dbReference type="SAM" id="MobiDB-lite"/>
    </source>
</evidence>
<dbReference type="EMBL" id="JAUSQM010000001">
    <property type="protein sequence ID" value="MDP9823395.1"/>
    <property type="molecule type" value="Genomic_DNA"/>
</dbReference>
<comment type="caution">
    <text evidence="3">The sequence shown here is derived from an EMBL/GenBank/DDBJ whole genome shotgun (WGS) entry which is preliminary data.</text>
</comment>
<feature type="region of interest" description="Disordered" evidence="1">
    <location>
        <begin position="122"/>
        <end position="149"/>
    </location>
</feature>
<feature type="transmembrane region" description="Helical" evidence="2">
    <location>
        <begin position="34"/>
        <end position="55"/>
    </location>
</feature>
<keyword evidence="2" id="KW-1133">Transmembrane helix</keyword>
<gene>
    <name evidence="3" type="ORF">J2S59_003204</name>
</gene>
<proteinExistence type="predicted"/>
<evidence type="ECO:0000313" key="3">
    <source>
        <dbReference type="EMBL" id="MDP9823395.1"/>
    </source>
</evidence>
<keyword evidence="4" id="KW-1185">Reference proteome</keyword>